<organism evidence="1 2">
    <name type="scientific">Phormidesmis priestleyi Ana</name>
    <dbReference type="NCBI Taxonomy" id="1666911"/>
    <lineage>
        <taxon>Bacteria</taxon>
        <taxon>Bacillati</taxon>
        <taxon>Cyanobacteriota</taxon>
        <taxon>Cyanophyceae</taxon>
        <taxon>Leptolyngbyales</taxon>
        <taxon>Leptolyngbyaceae</taxon>
        <taxon>Phormidesmis</taxon>
    </lineage>
</organism>
<dbReference type="Proteomes" id="UP000050465">
    <property type="component" value="Unassembled WGS sequence"/>
</dbReference>
<proteinExistence type="predicted"/>
<name>A0A0P8BEP3_9CYAN</name>
<gene>
    <name evidence="1" type="ORF">HLUCCA11_22195</name>
</gene>
<accession>A0A0P8BEP3</accession>
<evidence type="ECO:0000313" key="1">
    <source>
        <dbReference type="EMBL" id="KPQ32150.1"/>
    </source>
</evidence>
<reference evidence="1 2" key="1">
    <citation type="submission" date="2015-09" db="EMBL/GenBank/DDBJ databases">
        <title>Identification and resolution of microdiversity through metagenomic sequencing of parallel consortia.</title>
        <authorList>
            <person name="Nelson W.C."/>
            <person name="Romine M.F."/>
            <person name="Lindemann S.R."/>
        </authorList>
    </citation>
    <scope>NUCLEOTIDE SEQUENCE [LARGE SCALE GENOMIC DNA]</scope>
    <source>
        <strain evidence="1">Ana</strain>
    </source>
</reference>
<evidence type="ECO:0000313" key="2">
    <source>
        <dbReference type="Proteomes" id="UP000050465"/>
    </source>
</evidence>
<dbReference type="AlphaFoldDB" id="A0A0P8BEP3"/>
<dbReference type="EMBL" id="LJZR01000067">
    <property type="protein sequence ID" value="KPQ32150.1"/>
    <property type="molecule type" value="Genomic_DNA"/>
</dbReference>
<sequence length="85" mass="9698">MKCDRLVVRQLMSELLTERGGKRLSDDEIRQVGSILLQGPVAQQLKQTQTQGKEAGMKYAMEELAKARKVVEKAQRRSRDRGKEL</sequence>
<protein>
    <submittedName>
        <fullName evidence="1">Cyanobacterial and plastid NDH-1 subunit M</fullName>
    </submittedName>
</protein>
<dbReference type="STRING" id="1666911.HLUCCA11_22195"/>
<comment type="caution">
    <text evidence="1">The sequence shown here is derived from an EMBL/GenBank/DDBJ whole genome shotgun (WGS) entry which is preliminary data.</text>
</comment>